<dbReference type="Pfam" id="PF13883">
    <property type="entry name" value="CREG_beta-barrel"/>
    <property type="match status" value="1"/>
</dbReference>
<dbReference type="InterPro" id="IPR055343">
    <property type="entry name" value="CREG_beta-barrel"/>
</dbReference>
<dbReference type="InterPro" id="IPR019595">
    <property type="entry name" value="DUF2470"/>
</dbReference>
<dbReference type="PANTHER" id="PTHR13343">
    <property type="entry name" value="CREG1 PROTEIN"/>
    <property type="match status" value="1"/>
</dbReference>
<dbReference type="Gene3D" id="2.30.110.10">
    <property type="entry name" value="Electron Transport, Fmn-binding Protein, Chain A"/>
    <property type="match status" value="1"/>
</dbReference>
<dbReference type="SUPFAM" id="SSF50475">
    <property type="entry name" value="FMN-binding split barrel"/>
    <property type="match status" value="1"/>
</dbReference>
<reference evidence="3 4" key="1">
    <citation type="submission" date="2023-07" db="EMBL/GenBank/DDBJ databases">
        <title>Genomic Encyclopedia of Type Strains, Phase IV (KMG-IV): sequencing the most valuable type-strain genomes for metagenomic binning, comparative biology and taxonomic classification.</title>
        <authorList>
            <person name="Goeker M."/>
        </authorList>
    </citation>
    <scope>NUCLEOTIDE SEQUENCE [LARGE SCALE GENOMIC DNA]</scope>
    <source>
        <strain evidence="3 4">DSM 3770</strain>
    </source>
</reference>
<keyword evidence="4" id="KW-1185">Reference proteome</keyword>
<dbReference type="RefSeq" id="WP_237345536.1">
    <property type="nucleotide sequence ID" value="NZ_JABWGX010000010.1"/>
</dbReference>
<name>A0ABU0LEY9_XANAG</name>
<dbReference type="Pfam" id="PF10615">
    <property type="entry name" value="DUF2470"/>
    <property type="match status" value="1"/>
</dbReference>
<evidence type="ECO:0000313" key="3">
    <source>
        <dbReference type="EMBL" id="MDQ0505663.1"/>
    </source>
</evidence>
<comment type="caution">
    <text evidence="3">The sequence shown here is derived from an EMBL/GenBank/DDBJ whole genome shotgun (WGS) entry which is preliminary data.</text>
</comment>
<accession>A0ABU0LEY9</accession>
<dbReference type="PANTHER" id="PTHR13343:SF17">
    <property type="entry name" value="CELLULAR REPRESSOR OF E1A-STIMULATED GENES, ISOFORM A"/>
    <property type="match status" value="1"/>
</dbReference>
<protein>
    <submittedName>
        <fullName evidence="3">Heme iron utilization protein</fullName>
    </submittedName>
</protein>
<dbReference type="Proteomes" id="UP001241747">
    <property type="component" value="Unassembled WGS sequence"/>
</dbReference>
<organism evidence="3 4">
    <name type="scientific">Xanthobacter agilis</name>
    <dbReference type="NCBI Taxonomy" id="47492"/>
    <lineage>
        <taxon>Bacteria</taxon>
        <taxon>Pseudomonadati</taxon>
        <taxon>Pseudomonadota</taxon>
        <taxon>Alphaproteobacteria</taxon>
        <taxon>Hyphomicrobiales</taxon>
        <taxon>Xanthobacteraceae</taxon>
        <taxon>Xanthobacter</taxon>
    </lineage>
</organism>
<dbReference type="Gene3D" id="3.20.180.10">
    <property type="entry name" value="PNP-oxidase-like"/>
    <property type="match status" value="1"/>
</dbReference>
<dbReference type="InterPro" id="IPR037119">
    <property type="entry name" value="Haem_oxidase_HugZ-like_sf"/>
</dbReference>
<feature type="domain" description="DUF2470" evidence="1">
    <location>
        <begin position="175"/>
        <end position="244"/>
    </location>
</feature>
<sequence>MTETASDANDAPKAKPVAMTAAATVRRLIREARFGTLATLDADGGPYASLVAVATDPEGRPTLLISRLARHTQNIARDTRVSLMISDAGAADPLNAARASLVGRIAEAGDPLVRARYLGRHEAATGYADFSDFGFYRIEVDHAHLVEGFGRIVDVPGDTLLTDWTGADDIRAAHDGIVSHMNADHAEAVALYATVLAKAPAAAWRMVGIDPEGFEIASSEQVRHLIFPQRNINVGEIRKNLVALVEEARKAATA</sequence>
<evidence type="ECO:0000259" key="2">
    <source>
        <dbReference type="Pfam" id="PF13883"/>
    </source>
</evidence>
<evidence type="ECO:0000259" key="1">
    <source>
        <dbReference type="Pfam" id="PF10615"/>
    </source>
</evidence>
<evidence type="ECO:0000313" key="4">
    <source>
        <dbReference type="Proteomes" id="UP001241747"/>
    </source>
</evidence>
<feature type="domain" description="CREG-like beta-barrel" evidence="2">
    <location>
        <begin position="18"/>
        <end position="158"/>
    </location>
</feature>
<proteinExistence type="predicted"/>
<dbReference type="InterPro" id="IPR012349">
    <property type="entry name" value="Split_barrel_FMN-bd"/>
</dbReference>
<dbReference type="EMBL" id="JAUSVY010000005">
    <property type="protein sequence ID" value="MDQ0505663.1"/>
    <property type="molecule type" value="Genomic_DNA"/>
</dbReference>
<gene>
    <name evidence="3" type="ORF">QOZ94_002463</name>
</gene>